<reference evidence="3 4" key="1">
    <citation type="submission" date="2020-05" db="EMBL/GenBank/DDBJ databases">
        <title>Genome sequencing of Spirosoma sp. TS118.</title>
        <authorList>
            <person name="Lee J.-H."/>
            <person name="Jeong S."/>
            <person name="Zhao L."/>
            <person name="Jung J.-H."/>
            <person name="Kim M.-K."/>
            <person name="Lim S."/>
        </authorList>
    </citation>
    <scope>NUCLEOTIDE SEQUENCE [LARGE SCALE GENOMIC DNA]</scope>
    <source>
        <strain evidence="3 4">TS118</strain>
    </source>
</reference>
<comment type="subunit">
    <text evidence="2">Interacts with ribosomal protein uL14 (rplN).</text>
</comment>
<dbReference type="NCBIfam" id="TIGR00090">
    <property type="entry name" value="rsfS_iojap_ybeB"/>
    <property type="match status" value="1"/>
</dbReference>
<dbReference type="SUPFAM" id="SSF81301">
    <property type="entry name" value="Nucleotidyltransferase"/>
    <property type="match status" value="1"/>
</dbReference>
<evidence type="ECO:0000256" key="2">
    <source>
        <dbReference type="HAMAP-Rule" id="MF_01477"/>
    </source>
</evidence>
<dbReference type="Gene3D" id="3.30.460.10">
    <property type="entry name" value="Beta Polymerase, domain 2"/>
    <property type="match status" value="1"/>
</dbReference>
<name>A0A6M5Y5C6_9BACT</name>
<dbReference type="Proteomes" id="UP000502756">
    <property type="component" value="Chromosome"/>
</dbReference>
<dbReference type="EMBL" id="CP053435">
    <property type="protein sequence ID" value="QJW88995.1"/>
    <property type="molecule type" value="Genomic_DNA"/>
</dbReference>
<comment type="function">
    <text evidence="2">Functions as a ribosomal silencing factor. Interacts with ribosomal protein uL14 (rplN), blocking formation of intersubunit bridge B8. Prevents association of the 30S and 50S ribosomal subunits and the formation of functional ribosomes, thus repressing translation.</text>
</comment>
<dbReference type="PANTHER" id="PTHR21043:SF0">
    <property type="entry name" value="MITOCHONDRIAL ASSEMBLY OF RIBOSOMAL LARGE SUBUNIT PROTEIN 1"/>
    <property type="match status" value="1"/>
</dbReference>
<keyword evidence="4" id="KW-1185">Reference proteome</keyword>
<dbReference type="InterPro" id="IPR043519">
    <property type="entry name" value="NT_sf"/>
</dbReference>
<comment type="subcellular location">
    <subcellularLocation>
        <location evidence="2">Cytoplasm</location>
    </subcellularLocation>
</comment>
<dbReference type="KEGG" id="stae:HNV11_06145"/>
<dbReference type="AlphaFoldDB" id="A0A6M5Y5C6"/>
<dbReference type="GO" id="GO:0005737">
    <property type="term" value="C:cytoplasm"/>
    <property type="evidence" value="ECO:0007669"/>
    <property type="project" value="UniProtKB-SubCell"/>
</dbReference>
<evidence type="ECO:0000313" key="4">
    <source>
        <dbReference type="Proteomes" id="UP000502756"/>
    </source>
</evidence>
<comment type="similarity">
    <text evidence="1 2">Belongs to the Iojap/RsfS family.</text>
</comment>
<dbReference type="HAMAP" id="MF_01477">
    <property type="entry name" value="Iojap_RsfS"/>
    <property type="match status" value="1"/>
</dbReference>
<evidence type="ECO:0000256" key="1">
    <source>
        <dbReference type="ARBA" id="ARBA00010574"/>
    </source>
</evidence>
<dbReference type="GO" id="GO:0090071">
    <property type="term" value="P:negative regulation of ribosome biogenesis"/>
    <property type="evidence" value="ECO:0007669"/>
    <property type="project" value="UniProtKB-UniRule"/>
</dbReference>
<sequence>MRINTNSEFTAEQIRDFVVRGMQEKKAHDIVVMDLRNVKNAICDYFILCSGNSDTQIDAISTSVEEEVYKASKQDPWHKEGKLNREWILLDYVDVVAHVFKKDRRAFYDLEQLWGDAEIQYIEDGELSTVG</sequence>
<protein>
    <recommendedName>
        <fullName evidence="2">Ribosomal silencing factor RsfS</fullName>
    </recommendedName>
</protein>
<dbReference type="GO" id="GO:0043023">
    <property type="term" value="F:ribosomal large subunit binding"/>
    <property type="evidence" value="ECO:0007669"/>
    <property type="project" value="TreeGrafter"/>
</dbReference>
<dbReference type="GO" id="GO:0042256">
    <property type="term" value="P:cytosolic ribosome assembly"/>
    <property type="evidence" value="ECO:0007669"/>
    <property type="project" value="UniProtKB-UniRule"/>
</dbReference>
<dbReference type="RefSeq" id="WP_171738834.1">
    <property type="nucleotide sequence ID" value="NZ_CP053435.1"/>
</dbReference>
<accession>A0A6M5Y5C6</accession>
<keyword evidence="2" id="KW-0810">Translation regulation</keyword>
<keyword evidence="2" id="KW-0678">Repressor</keyword>
<evidence type="ECO:0000313" key="3">
    <source>
        <dbReference type="EMBL" id="QJW88995.1"/>
    </source>
</evidence>
<dbReference type="InterPro" id="IPR004394">
    <property type="entry name" value="Iojap/RsfS/C7orf30"/>
</dbReference>
<keyword evidence="2" id="KW-0963">Cytoplasm</keyword>
<proteinExistence type="inferred from homology"/>
<organism evidence="3 4">
    <name type="scientific">Spirosoma taeanense</name>
    <dbReference type="NCBI Taxonomy" id="2735870"/>
    <lineage>
        <taxon>Bacteria</taxon>
        <taxon>Pseudomonadati</taxon>
        <taxon>Bacteroidota</taxon>
        <taxon>Cytophagia</taxon>
        <taxon>Cytophagales</taxon>
        <taxon>Cytophagaceae</taxon>
        <taxon>Spirosoma</taxon>
    </lineage>
</organism>
<dbReference type="PANTHER" id="PTHR21043">
    <property type="entry name" value="IOJAP SUPERFAMILY ORTHOLOG"/>
    <property type="match status" value="1"/>
</dbReference>
<dbReference type="GO" id="GO:0017148">
    <property type="term" value="P:negative regulation of translation"/>
    <property type="evidence" value="ECO:0007669"/>
    <property type="project" value="UniProtKB-UniRule"/>
</dbReference>
<gene>
    <name evidence="2 3" type="primary">rsfS</name>
    <name evidence="3" type="ORF">HNV11_06145</name>
</gene>
<dbReference type="Pfam" id="PF02410">
    <property type="entry name" value="RsfS"/>
    <property type="match status" value="1"/>
</dbReference>